<dbReference type="InterPro" id="IPR029459">
    <property type="entry name" value="EFTU-type"/>
</dbReference>
<feature type="domain" description="Tr-type G" evidence="14">
    <location>
        <begin position="281"/>
        <end position="496"/>
    </location>
</feature>
<feature type="compositionally biased region" description="Low complexity" evidence="13">
    <location>
        <begin position="46"/>
        <end position="55"/>
    </location>
</feature>
<accession>C5K796</accession>
<dbReference type="RefSeq" id="XP_002787635.1">
    <property type="nucleotide sequence ID" value="XM_002787589.1"/>
</dbReference>
<dbReference type="GeneID" id="9039692"/>
<dbReference type="Proteomes" id="UP000007800">
    <property type="component" value="Unassembled WGS sequence"/>
</dbReference>
<feature type="compositionally biased region" description="Basic and acidic residues" evidence="13">
    <location>
        <begin position="212"/>
        <end position="222"/>
    </location>
</feature>
<evidence type="ECO:0000256" key="1">
    <source>
        <dbReference type="ARBA" id="ARBA00004496"/>
    </source>
</evidence>
<dbReference type="FunFam" id="3.40.50.300:FF:000112">
    <property type="entry name" value="Eukaryotic translation initiation factor 5B"/>
    <property type="match status" value="1"/>
</dbReference>
<dbReference type="Gene3D" id="2.40.30.10">
    <property type="entry name" value="Translation factors"/>
    <property type="match status" value="2"/>
</dbReference>
<evidence type="ECO:0000259" key="14">
    <source>
        <dbReference type="PROSITE" id="PS51722"/>
    </source>
</evidence>
<evidence type="ECO:0000313" key="16">
    <source>
        <dbReference type="Proteomes" id="UP000007800"/>
    </source>
</evidence>
<dbReference type="Pfam" id="PF14578">
    <property type="entry name" value="GTP_EFTU_D4"/>
    <property type="match status" value="1"/>
</dbReference>
<dbReference type="FunCoup" id="C5K796">
    <property type="interactions" value="633"/>
</dbReference>
<dbReference type="SUPFAM" id="SSF52156">
    <property type="entry name" value="Initiation factor IF2/eIF5b, domain 3"/>
    <property type="match status" value="1"/>
</dbReference>
<feature type="compositionally biased region" description="Basic residues" evidence="13">
    <location>
        <begin position="178"/>
        <end position="188"/>
    </location>
</feature>
<comment type="similarity">
    <text evidence="2">Belongs to the TRAFAC class translation factor GTPase superfamily. Classic translation factor GTPase family. IF-2 subfamily.</text>
</comment>
<keyword evidence="5" id="KW-0963">Cytoplasm</keyword>
<evidence type="ECO:0000256" key="13">
    <source>
        <dbReference type="SAM" id="MobiDB-lite"/>
    </source>
</evidence>
<dbReference type="InterPro" id="IPR000795">
    <property type="entry name" value="T_Tr_GTP-bd_dom"/>
</dbReference>
<feature type="compositionally biased region" description="Basic residues" evidence="13">
    <location>
        <begin position="21"/>
        <end position="32"/>
    </location>
</feature>
<dbReference type="NCBIfam" id="NF003078">
    <property type="entry name" value="PRK04004.1"/>
    <property type="match status" value="1"/>
</dbReference>
<dbReference type="Pfam" id="PF00009">
    <property type="entry name" value="GTP_EFTU"/>
    <property type="match status" value="1"/>
</dbReference>
<dbReference type="CDD" id="cd01887">
    <property type="entry name" value="IF2_eIF5B"/>
    <property type="match status" value="1"/>
</dbReference>
<evidence type="ECO:0000256" key="12">
    <source>
        <dbReference type="ARBA" id="ARBA00032478"/>
    </source>
</evidence>
<dbReference type="SUPFAM" id="SSF50447">
    <property type="entry name" value="Translation proteins"/>
    <property type="match status" value="1"/>
</dbReference>
<dbReference type="OMA" id="FRQSKPA"/>
<dbReference type="Gene3D" id="3.40.50.10050">
    <property type="entry name" value="Translation initiation factor IF- 2, domain 3"/>
    <property type="match status" value="1"/>
</dbReference>
<organism evidence="16">
    <name type="scientific">Perkinsus marinus (strain ATCC 50983 / TXsc)</name>
    <dbReference type="NCBI Taxonomy" id="423536"/>
    <lineage>
        <taxon>Eukaryota</taxon>
        <taxon>Sar</taxon>
        <taxon>Alveolata</taxon>
        <taxon>Perkinsozoa</taxon>
        <taxon>Perkinsea</taxon>
        <taxon>Perkinsida</taxon>
        <taxon>Perkinsidae</taxon>
        <taxon>Perkinsus</taxon>
    </lineage>
</organism>
<evidence type="ECO:0000256" key="2">
    <source>
        <dbReference type="ARBA" id="ARBA00007733"/>
    </source>
</evidence>
<dbReference type="EC" id="3.6.5.3" evidence="3"/>
<dbReference type="InterPro" id="IPR036925">
    <property type="entry name" value="TIF_IF2_dom3_sf"/>
</dbReference>
<feature type="region of interest" description="Disordered" evidence="13">
    <location>
        <begin position="155"/>
        <end position="240"/>
    </location>
</feature>
<dbReference type="GO" id="GO:0046872">
    <property type="term" value="F:metal ion binding"/>
    <property type="evidence" value="ECO:0007669"/>
    <property type="project" value="UniProtKB-KW"/>
</dbReference>
<evidence type="ECO:0000256" key="5">
    <source>
        <dbReference type="ARBA" id="ARBA00022490"/>
    </source>
</evidence>
<dbReference type="EMBL" id="GG671079">
    <property type="protein sequence ID" value="EER19431.1"/>
    <property type="molecule type" value="Genomic_DNA"/>
</dbReference>
<comment type="subcellular location">
    <subcellularLocation>
        <location evidence="1">Cytoplasm</location>
    </subcellularLocation>
</comment>
<dbReference type="GO" id="GO:0005525">
    <property type="term" value="F:GTP binding"/>
    <property type="evidence" value="ECO:0007669"/>
    <property type="project" value="UniProtKB-KW"/>
</dbReference>
<dbReference type="GO" id="GO:0003924">
    <property type="term" value="F:GTPase activity"/>
    <property type="evidence" value="ECO:0007669"/>
    <property type="project" value="InterPro"/>
</dbReference>
<dbReference type="FunFam" id="2.40.30.10:FF:000013">
    <property type="entry name" value="eukaryotic translation initiation factor 5B"/>
    <property type="match status" value="1"/>
</dbReference>
<dbReference type="GO" id="GO:0003743">
    <property type="term" value="F:translation initiation factor activity"/>
    <property type="evidence" value="ECO:0007669"/>
    <property type="project" value="UniProtKB-KW"/>
</dbReference>
<dbReference type="PRINTS" id="PR00315">
    <property type="entry name" value="ELONGATNFCT"/>
</dbReference>
<keyword evidence="6 15" id="KW-0396">Initiation factor</keyword>
<dbReference type="PROSITE" id="PS51722">
    <property type="entry name" value="G_TR_2"/>
    <property type="match status" value="1"/>
</dbReference>
<dbReference type="FunFam" id="2.40.30.10:FF:000026">
    <property type="entry name" value="Eukaryotic translation initiation factor 5B"/>
    <property type="match status" value="1"/>
</dbReference>
<dbReference type="InParanoid" id="C5K796"/>
<dbReference type="AlphaFoldDB" id="C5K796"/>
<dbReference type="PANTHER" id="PTHR43381:SF4">
    <property type="entry name" value="EUKARYOTIC TRANSLATION INITIATION FACTOR 5B"/>
    <property type="match status" value="1"/>
</dbReference>
<keyword evidence="9" id="KW-0378">Hydrolase</keyword>
<reference evidence="15 16" key="1">
    <citation type="submission" date="2008-07" db="EMBL/GenBank/DDBJ databases">
        <authorList>
            <person name="El-Sayed N."/>
            <person name="Caler E."/>
            <person name="Inman J."/>
            <person name="Amedeo P."/>
            <person name="Hass B."/>
            <person name="Wortman J."/>
        </authorList>
    </citation>
    <scope>NUCLEOTIDE SEQUENCE [LARGE SCALE GENOMIC DNA]</scope>
    <source>
        <strain evidence="16">ATCC 50983 / TXsc</strain>
    </source>
</reference>
<dbReference type="NCBIfam" id="TIGR00231">
    <property type="entry name" value="small_GTP"/>
    <property type="match status" value="1"/>
</dbReference>
<dbReference type="Pfam" id="PF11987">
    <property type="entry name" value="IF-2"/>
    <property type="match status" value="1"/>
</dbReference>
<keyword evidence="16" id="KW-1185">Reference proteome</keyword>
<feature type="compositionally biased region" description="Basic and acidic residues" evidence="13">
    <location>
        <begin position="56"/>
        <end position="125"/>
    </location>
</feature>
<evidence type="ECO:0000313" key="15">
    <source>
        <dbReference type="EMBL" id="EER19431.1"/>
    </source>
</evidence>
<gene>
    <name evidence="15" type="ORF">Pmar_PMAR012410</name>
</gene>
<evidence type="ECO:0000256" key="8">
    <source>
        <dbReference type="ARBA" id="ARBA00022741"/>
    </source>
</evidence>
<keyword evidence="8" id="KW-0547">Nucleotide-binding</keyword>
<keyword evidence="7" id="KW-0479">Metal-binding</keyword>
<feature type="compositionally biased region" description="Basic and acidic residues" evidence="13">
    <location>
        <begin position="1"/>
        <end position="17"/>
    </location>
</feature>
<feature type="region of interest" description="Disordered" evidence="13">
    <location>
        <begin position="1"/>
        <end position="125"/>
    </location>
</feature>
<feature type="compositionally biased region" description="Basic and acidic residues" evidence="13">
    <location>
        <begin position="165"/>
        <end position="177"/>
    </location>
</feature>
<feature type="compositionally biased region" description="Acidic residues" evidence="13">
    <location>
        <begin position="223"/>
        <end position="238"/>
    </location>
</feature>
<protein>
    <recommendedName>
        <fullName evidence="4">Eukaryotic translation initiation factor 5B</fullName>
        <ecNumber evidence="3">3.6.5.3</ecNumber>
    </recommendedName>
    <alternativeName>
        <fullName evidence="12">Translation initiation factor IF-2</fullName>
    </alternativeName>
</protein>
<proteinExistence type="inferred from homology"/>
<dbReference type="GO" id="GO:0005739">
    <property type="term" value="C:mitochondrion"/>
    <property type="evidence" value="ECO:0007669"/>
    <property type="project" value="TreeGrafter"/>
</dbReference>
<evidence type="ECO:0000256" key="7">
    <source>
        <dbReference type="ARBA" id="ARBA00022723"/>
    </source>
</evidence>
<evidence type="ECO:0000256" key="3">
    <source>
        <dbReference type="ARBA" id="ARBA00011986"/>
    </source>
</evidence>
<evidence type="ECO:0000256" key="4">
    <source>
        <dbReference type="ARBA" id="ARBA00013824"/>
    </source>
</evidence>
<dbReference type="InterPro" id="IPR023115">
    <property type="entry name" value="TIF_IF2_dom3"/>
</dbReference>
<keyword evidence="10" id="KW-0648">Protein biosynthesis</keyword>
<dbReference type="InterPro" id="IPR009000">
    <property type="entry name" value="Transl_B-barrel_sf"/>
</dbReference>
<dbReference type="CDD" id="cd03703">
    <property type="entry name" value="aeIF5B_II"/>
    <property type="match status" value="1"/>
</dbReference>
<dbReference type="CDD" id="cd16266">
    <property type="entry name" value="IF2_aeIF5B_IV"/>
    <property type="match status" value="1"/>
</dbReference>
<dbReference type="Gene3D" id="3.40.50.300">
    <property type="entry name" value="P-loop containing nucleotide triphosphate hydrolases"/>
    <property type="match status" value="1"/>
</dbReference>
<evidence type="ECO:0000256" key="10">
    <source>
        <dbReference type="ARBA" id="ARBA00022917"/>
    </source>
</evidence>
<evidence type="ECO:0000256" key="11">
    <source>
        <dbReference type="ARBA" id="ARBA00023134"/>
    </source>
</evidence>
<dbReference type="PANTHER" id="PTHR43381">
    <property type="entry name" value="TRANSLATION INITIATION FACTOR IF-2-RELATED"/>
    <property type="match status" value="1"/>
</dbReference>
<dbReference type="InterPro" id="IPR015760">
    <property type="entry name" value="TIF_IF2"/>
</dbReference>
<dbReference type="InterPro" id="IPR005225">
    <property type="entry name" value="Small_GTP-bd"/>
</dbReference>
<dbReference type="OrthoDB" id="4928at2759"/>
<name>C5K796_PERM5</name>
<dbReference type="SUPFAM" id="SSF52540">
    <property type="entry name" value="P-loop containing nucleoside triphosphate hydrolases"/>
    <property type="match status" value="1"/>
</dbReference>
<evidence type="ECO:0000256" key="6">
    <source>
        <dbReference type="ARBA" id="ARBA00022540"/>
    </source>
</evidence>
<sequence>MSDQEKLSNQEESHVDAKTIANRKKREKKKAKAAAAATEGGKKMSAAAKLAAARLEAAREAEEERKRLEEEAQKKAEEEERLAAEKARKAQEEKERKAAEKKARRERLRAEGKLLSKREKEQKAKADAYWTWSLTIGFCPYRYRQMLLESGQLPAAVTASDEDSTTDKPKKQSDLYGKKKSHKHKKQPSRGELVEESVVSSTHDDDEDWEKAEEVADKKSESEAESVDDWELLDEDSDDDKKVEAYPTHVKNKPQKKEVDVKGKFAAADPLAVFDSSASEFRSPICCIMGHVDTGKTKLLDKIRRTTVQEGEAGGITQQIGATFFPEASLQDAVHKVNLTTYLQLPGLLIIDTPGHESFNNLRVRGSSLCDIAILVVDIMHGLEPQTIESLELLRNRKCPFIIALNKIDRLYQWRSSANRPSRDSLKAQKDYVKHEFDDRLKRIQLQLAERGLNTAVYWENHDVRRDVSIVPTSAVTGEGVPDLLYLIVKLTQTLMAKKITRQPDIFQCTVLEVKNIEGLGTTIDVILVNGRIKETDQICVCTLAGPVVTTIRALLTPPPAKEIRVKSEYVHHKVINGSMGVKICAPGLEEAVAGTQLIVMRPGDDPDEVKRRAMADYKAVVNEFKKAPEGVYVKASTLGSLEALLEFLKTSAIPVNQVGIGEVHLMDVRKASIMLEKKKEFAVILAFDVKVSPEARDEAEKLGVKIMTAEIIYHLFDQFTAYMEQIKEEKRQQVQEDAVFPVVLNIIPQYVFNKKDPIVVGVDVSEGTLRLNTPLCVPDKDFLEVGRVASIEKDHRPVEKAIKGDSVAIKIQPTSAQAYVTYGRHFDSSNAIMSRINRRTIDCLKENFREDMRKEDWQLVMRMKPIFGIQ</sequence>
<dbReference type="FunFam" id="3.40.50.10050:FF:000002">
    <property type="entry name" value="Eukaryotic translation initiation factor 5B"/>
    <property type="match status" value="1"/>
</dbReference>
<keyword evidence="11" id="KW-0342">GTP-binding</keyword>
<dbReference type="InterPro" id="IPR027417">
    <property type="entry name" value="P-loop_NTPase"/>
</dbReference>
<evidence type="ECO:0000256" key="9">
    <source>
        <dbReference type="ARBA" id="ARBA00022801"/>
    </source>
</evidence>